<reference evidence="5 6" key="1">
    <citation type="submission" date="2016-10" db="EMBL/GenBank/DDBJ databases">
        <authorList>
            <person name="de Groot N.N."/>
        </authorList>
    </citation>
    <scope>NUCLEOTIDE SEQUENCE [LARGE SCALE GENOMIC DNA]</scope>
    <source>
        <strain evidence="5 6">CGMCC 4.3143</strain>
    </source>
</reference>
<feature type="domain" description="Putative zinc-finger" evidence="4">
    <location>
        <begin position="7"/>
        <end position="39"/>
    </location>
</feature>
<dbReference type="InterPro" id="IPR027383">
    <property type="entry name" value="Znf_put"/>
</dbReference>
<evidence type="ECO:0000313" key="5">
    <source>
        <dbReference type="EMBL" id="SDE84460.1"/>
    </source>
</evidence>
<feature type="transmembrane region" description="Helical" evidence="3">
    <location>
        <begin position="93"/>
        <end position="115"/>
    </location>
</feature>
<keyword evidence="1" id="KW-0805">Transcription regulation</keyword>
<gene>
    <name evidence="5" type="ORF">SAMN05216377_102256</name>
</gene>
<protein>
    <submittedName>
        <fullName evidence="5">Putative zinc-finger</fullName>
    </submittedName>
</protein>
<keyword evidence="6" id="KW-1185">Reference proteome</keyword>
<evidence type="ECO:0000313" key="6">
    <source>
        <dbReference type="Proteomes" id="UP000198967"/>
    </source>
</evidence>
<dbReference type="Gene3D" id="1.10.10.1320">
    <property type="entry name" value="Anti-sigma factor, zinc-finger domain"/>
    <property type="match status" value="1"/>
</dbReference>
<name>A0A1G7G8K8_PSEOR</name>
<accession>A0A1G7G8K8</accession>
<proteinExistence type="predicted"/>
<dbReference type="Pfam" id="PF13490">
    <property type="entry name" value="zf-HC2"/>
    <property type="match status" value="1"/>
</dbReference>
<dbReference type="InterPro" id="IPR041916">
    <property type="entry name" value="Anti_sigma_zinc_sf"/>
</dbReference>
<dbReference type="STRING" id="366584.SAMN05216377_102256"/>
<dbReference type="GO" id="GO:0008270">
    <property type="term" value="F:zinc ion binding"/>
    <property type="evidence" value="ECO:0007669"/>
    <property type="project" value="UniProtKB-KW"/>
</dbReference>
<keyword evidence="5" id="KW-0862">Zinc</keyword>
<evidence type="ECO:0000256" key="1">
    <source>
        <dbReference type="ARBA" id="ARBA00023015"/>
    </source>
</evidence>
<dbReference type="EMBL" id="FNBE01000002">
    <property type="protein sequence ID" value="SDE84460.1"/>
    <property type="molecule type" value="Genomic_DNA"/>
</dbReference>
<dbReference type="AlphaFoldDB" id="A0A1G7G8K8"/>
<keyword evidence="5" id="KW-0479">Metal-binding</keyword>
<keyword evidence="3" id="KW-0472">Membrane</keyword>
<keyword evidence="5" id="KW-0863">Zinc-finger</keyword>
<organism evidence="5 6">
    <name type="scientific">Pseudonocardia oroxyli</name>
    <dbReference type="NCBI Taxonomy" id="366584"/>
    <lineage>
        <taxon>Bacteria</taxon>
        <taxon>Bacillati</taxon>
        <taxon>Actinomycetota</taxon>
        <taxon>Actinomycetes</taxon>
        <taxon>Pseudonocardiales</taxon>
        <taxon>Pseudonocardiaceae</taxon>
        <taxon>Pseudonocardia</taxon>
    </lineage>
</organism>
<evidence type="ECO:0000256" key="2">
    <source>
        <dbReference type="ARBA" id="ARBA00023163"/>
    </source>
</evidence>
<keyword evidence="3" id="KW-1133">Transmembrane helix</keyword>
<dbReference type="Proteomes" id="UP000198967">
    <property type="component" value="Unassembled WGS sequence"/>
</dbReference>
<keyword evidence="2" id="KW-0804">Transcription</keyword>
<keyword evidence="3" id="KW-0812">Transmembrane</keyword>
<dbReference type="OrthoDB" id="5185837at2"/>
<evidence type="ECO:0000256" key="3">
    <source>
        <dbReference type="SAM" id="Phobius"/>
    </source>
</evidence>
<evidence type="ECO:0000259" key="4">
    <source>
        <dbReference type="Pfam" id="PF13490"/>
    </source>
</evidence>
<dbReference type="RefSeq" id="WP_093076749.1">
    <property type="nucleotide sequence ID" value="NZ_FNBE01000002.1"/>
</dbReference>
<sequence>MNDSHRTIREQLGAYLLGGLTAPEETALGAHLDGCPDCRAELDDLRPVADALAGVAPQDLAHAPAPPPFLIERVLDEVRRTPRPAAAPPRRRAPLLVAAAVVVAALVGGGVGFIAGTGPDAPREAVAVRTLAGGVQASATVIPHTWGIEITLDADGFTAGTPYRVVVIDDAGRTVGAGEFLGTGADPMVCNLNTSVLRAQAAGFDVLDPDGRVVVHGEL</sequence>